<proteinExistence type="predicted"/>
<dbReference type="Proteomes" id="UP001341840">
    <property type="component" value="Unassembled WGS sequence"/>
</dbReference>
<dbReference type="EMBL" id="JASCZI010151165">
    <property type="protein sequence ID" value="MED6170433.1"/>
    <property type="molecule type" value="Genomic_DNA"/>
</dbReference>
<gene>
    <name evidence="2" type="ORF">PIB30_030857</name>
</gene>
<organism evidence="2 3">
    <name type="scientific">Stylosanthes scabra</name>
    <dbReference type="NCBI Taxonomy" id="79078"/>
    <lineage>
        <taxon>Eukaryota</taxon>
        <taxon>Viridiplantae</taxon>
        <taxon>Streptophyta</taxon>
        <taxon>Embryophyta</taxon>
        <taxon>Tracheophyta</taxon>
        <taxon>Spermatophyta</taxon>
        <taxon>Magnoliopsida</taxon>
        <taxon>eudicotyledons</taxon>
        <taxon>Gunneridae</taxon>
        <taxon>Pentapetalae</taxon>
        <taxon>rosids</taxon>
        <taxon>fabids</taxon>
        <taxon>Fabales</taxon>
        <taxon>Fabaceae</taxon>
        <taxon>Papilionoideae</taxon>
        <taxon>50 kb inversion clade</taxon>
        <taxon>dalbergioids sensu lato</taxon>
        <taxon>Dalbergieae</taxon>
        <taxon>Pterocarpus clade</taxon>
        <taxon>Stylosanthes</taxon>
    </lineage>
</organism>
<evidence type="ECO:0000313" key="2">
    <source>
        <dbReference type="EMBL" id="MED6170433.1"/>
    </source>
</evidence>
<evidence type="ECO:0000313" key="3">
    <source>
        <dbReference type="Proteomes" id="UP001341840"/>
    </source>
</evidence>
<evidence type="ECO:0000256" key="1">
    <source>
        <dbReference type="SAM" id="MobiDB-lite"/>
    </source>
</evidence>
<keyword evidence="3" id="KW-1185">Reference proteome</keyword>
<feature type="region of interest" description="Disordered" evidence="1">
    <location>
        <begin position="137"/>
        <end position="156"/>
    </location>
</feature>
<evidence type="ECO:0008006" key="4">
    <source>
        <dbReference type="Google" id="ProtNLM"/>
    </source>
</evidence>
<accession>A0ABU6VER5</accession>
<comment type="caution">
    <text evidence="2">The sequence shown here is derived from an EMBL/GenBank/DDBJ whole genome shotgun (WGS) entry which is preliminary data.</text>
</comment>
<protein>
    <recommendedName>
        <fullName evidence="4">Zinc knuckle CX2CX4HX4C domain-containing protein</fullName>
    </recommendedName>
</protein>
<sequence length="199" mass="22033">MEGALRAIWGRLEGFRVTEIGVAPKFGGGIGKVLDVGFFDVKGCESRIIKARVELNDDQLVKDTLKAVGPDKSLMTVVLHYKRLGTICSYCAKMGHDHKGCSIVFIDSKQNQLQEDKIGDWVRAHQVGIRVDVDEQGKSKSGRGFQNSQPSRRKKPLPECLIEGFSNLRFNDKNKITTKVLQIVTGTSMDDKENQGPAT</sequence>
<reference evidence="2 3" key="1">
    <citation type="journal article" date="2023" name="Plants (Basel)">
        <title>Bridging the Gap: Combining Genomics and Transcriptomics Approaches to Understand Stylosanthes scabra, an Orphan Legume from the Brazilian Caatinga.</title>
        <authorList>
            <person name="Ferreira-Neto J.R.C."/>
            <person name="da Silva M.D."/>
            <person name="Binneck E."/>
            <person name="de Melo N.F."/>
            <person name="da Silva R.H."/>
            <person name="de Melo A.L.T.M."/>
            <person name="Pandolfi V."/>
            <person name="Bustamante F.O."/>
            <person name="Brasileiro-Vidal A.C."/>
            <person name="Benko-Iseppon A.M."/>
        </authorList>
    </citation>
    <scope>NUCLEOTIDE SEQUENCE [LARGE SCALE GENOMIC DNA]</scope>
    <source>
        <tissue evidence="2">Leaves</tissue>
    </source>
</reference>
<name>A0ABU6VER5_9FABA</name>